<feature type="region of interest" description="Disordered" evidence="4">
    <location>
        <begin position="80"/>
        <end position="120"/>
    </location>
</feature>
<dbReference type="GO" id="GO:0046872">
    <property type="term" value="F:metal ion binding"/>
    <property type="evidence" value="ECO:0007669"/>
    <property type="project" value="UniProtKB-KW"/>
</dbReference>
<evidence type="ECO:0000256" key="1">
    <source>
        <dbReference type="ARBA" id="ARBA00011062"/>
    </source>
</evidence>
<dbReference type="GO" id="GO:0008252">
    <property type="term" value="F:nucleotidase activity"/>
    <property type="evidence" value="ECO:0007669"/>
    <property type="project" value="InterPro"/>
</dbReference>
<dbReference type="PANTHER" id="PTHR30457:SF0">
    <property type="entry name" value="PHOSPHATASE, PUTATIVE (AFU_ORTHOLOGUE AFUA_4G01070)-RELATED"/>
    <property type="match status" value="1"/>
</dbReference>
<evidence type="ECO:0000256" key="4">
    <source>
        <dbReference type="SAM" id="MobiDB-lite"/>
    </source>
</evidence>
<reference evidence="6" key="1">
    <citation type="journal article" date="2020" name="mSystems">
        <title>Genome- and Community-Level Interaction Insights into Carbon Utilization and Element Cycling Functions of Hydrothermarchaeota in Hydrothermal Sediment.</title>
        <authorList>
            <person name="Zhou Z."/>
            <person name="Liu Y."/>
            <person name="Xu W."/>
            <person name="Pan J."/>
            <person name="Luo Z.H."/>
            <person name="Li M."/>
        </authorList>
    </citation>
    <scope>NUCLEOTIDE SEQUENCE [LARGE SCALE GENOMIC DNA]</scope>
    <source>
        <strain evidence="6">SpSt-8</strain>
    </source>
</reference>
<comment type="caution">
    <text evidence="6">The sequence shown here is derived from an EMBL/GenBank/DDBJ whole genome shotgun (WGS) entry which is preliminary data.</text>
</comment>
<dbReference type="InterPro" id="IPR002828">
    <property type="entry name" value="SurE-like_Pase/nucleotidase"/>
</dbReference>
<dbReference type="AlphaFoldDB" id="A0A7C3WU54"/>
<keyword evidence="2" id="KW-0479">Metal-binding</keyword>
<dbReference type="EMBL" id="DTIB01000091">
    <property type="protein sequence ID" value="HGB25345.1"/>
    <property type="molecule type" value="Genomic_DNA"/>
</dbReference>
<dbReference type="PANTHER" id="PTHR30457">
    <property type="entry name" value="5'-NUCLEOTIDASE SURE"/>
    <property type="match status" value="1"/>
</dbReference>
<comment type="similarity">
    <text evidence="1">Belongs to the SurE nucleotidase family.</text>
</comment>
<sequence length="381" mass="40587">MSLRRSPPYLSSVILATSTIAALLVSCSPAGLIASPDHLNTCLENLFGGQADHGAKSLVGLKGVLLISILGDYDSDEHLEGVSLPSSEESDELPARGRKPPPQPLQDQVPEPEVHAPRTPKAVRISKFSSGRGAMRVLVTNDDGVSRGLVAVVRECLERGYEVLVATTEEQRSASSKAVAFRTRYRISEVAGCPAVLVDSTPASAVAVALELFQDCCEVVISGVNEGPNLGLWDILSSGTVGAALEGALRGLRGIAVSLVARRRGEYPLLPDEAFREAARVALDVLESLPSRWVIPVLNLNVPTFGSKEVVPALPESACCGRIYRCSGGECTMKEWILEEDYPCVTPGSDVCLVMQGLSPLTPLPLLGRVELEWLSEALAR</sequence>
<evidence type="ECO:0000313" key="6">
    <source>
        <dbReference type="EMBL" id="HGB25345.1"/>
    </source>
</evidence>
<gene>
    <name evidence="6" type="ORF">ENV88_04810</name>
</gene>
<protein>
    <recommendedName>
        <fullName evidence="5">Survival protein SurE-like phosphatase/nucleotidase domain-containing protein</fullName>
    </recommendedName>
</protein>
<dbReference type="InterPro" id="IPR036523">
    <property type="entry name" value="SurE-like_sf"/>
</dbReference>
<organism evidence="6">
    <name type="scientific">Thermofilum pendens</name>
    <dbReference type="NCBI Taxonomy" id="2269"/>
    <lineage>
        <taxon>Archaea</taxon>
        <taxon>Thermoproteota</taxon>
        <taxon>Thermoprotei</taxon>
        <taxon>Thermofilales</taxon>
        <taxon>Thermofilaceae</taxon>
        <taxon>Thermofilum</taxon>
    </lineage>
</organism>
<evidence type="ECO:0000256" key="3">
    <source>
        <dbReference type="ARBA" id="ARBA00022801"/>
    </source>
</evidence>
<proteinExistence type="inferred from homology"/>
<dbReference type="InterPro" id="IPR030048">
    <property type="entry name" value="SurE"/>
</dbReference>
<dbReference type="PROSITE" id="PS51257">
    <property type="entry name" value="PROKAR_LIPOPROTEIN"/>
    <property type="match status" value="1"/>
</dbReference>
<name>A0A7C3WU54_THEPE</name>
<evidence type="ECO:0000256" key="2">
    <source>
        <dbReference type="ARBA" id="ARBA00022723"/>
    </source>
</evidence>
<dbReference type="SUPFAM" id="SSF64167">
    <property type="entry name" value="SurE-like"/>
    <property type="match status" value="1"/>
</dbReference>
<evidence type="ECO:0000259" key="5">
    <source>
        <dbReference type="Pfam" id="PF01975"/>
    </source>
</evidence>
<dbReference type="Gene3D" id="3.40.1210.10">
    <property type="entry name" value="Survival protein SurE-like phosphatase/nucleotidase"/>
    <property type="match status" value="1"/>
</dbReference>
<dbReference type="Pfam" id="PF01975">
    <property type="entry name" value="SurE"/>
    <property type="match status" value="1"/>
</dbReference>
<keyword evidence="3" id="KW-0378">Hydrolase</keyword>
<accession>A0A7C3WU54</accession>
<feature type="domain" description="Survival protein SurE-like phosphatase/nucleotidase" evidence="5">
    <location>
        <begin position="137"/>
        <end position="310"/>
    </location>
</feature>